<evidence type="ECO:0000259" key="10">
    <source>
        <dbReference type="SMART" id="SM00848"/>
    </source>
</evidence>
<evidence type="ECO:0000313" key="11">
    <source>
        <dbReference type="EMBL" id="KAB2621672.1"/>
    </source>
</evidence>
<evidence type="ECO:0000256" key="4">
    <source>
        <dbReference type="ARBA" id="ARBA00022801"/>
    </source>
</evidence>
<keyword evidence="4" id="KW-0378">Hydrolase</keyword>
<dbReference type="OrthoDB" id="1144356at2759"/>
<accession>A0A5N5H6E3</accession>
<dbReference type="InterPro" id="IPR039417">
    <property type="entry name" value="Peptidase_C1A_papain-like"/>
</dbReference>
<comment type="caution">
    <text evidence="11">The sequence shown here is derived from an EMBL/GenBank/DDBJ whole genome shotgun (WGS) entry which is preliminary data.</text>
</comment>
<keyword evidence="3" id="KW-0732">Signal</keyword>
<keyword evidence="12" id="KW-1185">Reference proteome</keyword>
<evidence type="ECO:0000256" key="3">
    <source>
        <dbReference type="ARBA" id="ARBA00022729"/>
    </source>
</evidence>
<gene>
    <name evidence="11" type="ORF">D8674_023854</name>
</gene>
<dbReference type="GO" id="GO:0006508">
    <property type="term" value="P:proteolysis"/>
    <property type="evidence" value="ECO:0007669"/>
    <property type="project" value="UniProtKB-KW"/>
</dbReference>
<dbReference type="PROSITE" id="PS00640">
    <property type="entry name" value="THIOL_PROTEASE_ASN"/>
    <property type="match status" value="1"/>
</dbReference>
<dbReference type="CDD" id="cd02248">
    <property type="entry name" value="Peptidase_C1A"/>
    <property type="match status" value="1"/>
</dbReference>
<dbReference type="InterPro" id="IPR025661">
    <property type="entry name" value="Pept_asp_AS"/>
</dbReference>
<evidence type="ECO:0000313" key="12">
    <source>
        <dbReference type="Proteomes" id="UP000327157"/>
    </source>
</evidence>
<evidence type="ECO:0000256" key="8">
    <source>
        <dbReference type="ARBA" id="ARBA00069575"/>
    </source>
</evidence>
<dbReference type="FunFam" id="3.90.70.10:FF:000023">
    <property type="entry name" value="Senescence-specific cysteine protease SAG39"/>
    <property type="match status" value="1"/>
</dbReference>
<evidence type="ECO:0000259" key="9">
    <source>
        <dbReference type="SMART" id="SM00645"/>
    </source>
</evidence>
<dbReference type="Pfam" id="PF08246">
    <property type="entry name" value="Inhibitor_I29"/>
    <property type="match status" value="1"/>
</dbReference>
<reference evidence="11 12" key="1">
    <citation type="submission" date="2019-09" db="EMBL/GenBank/DDBJ databases">
        <authorList>
            <person name="Ou C."/>
        </authorList>
    </citation>
    <scope>NUCLEOTIDE SEQUENCE [LARGE SCALE GENOMIC DNA]</scope>
    <source>
        <strain evidence="11">S2</strain>
        <tissue evidence="11">Leaf</tissue>
    </source>
</reference>
<dbReference type="InterPro" id="IPR038765">
    <property type="entry name" value="Papain-like_cys_pep_sf"/>
</dbReference>
<evidence type="ECO:0000256" key="7">
    <source>
        <dbReference type="ARBA" id="ARBA00023180"/>
    </source>
</evidence>
<evidence type="ECO:0000256" key="2">
    <source>
        <dbReference type="ARBA" id="ARBA00022670"/>
    </source>
</evidence>
<dbReference type="Gene3D" id="3.90.70.10">
    <property type="entry name" value="Cysteine proteinases"/>
    <property type="match status" value="1"/>
</dbReference>
<reference evidence="11 12" key="3">
    <citation type="submission" date="2019-11" db="EMBL/GenBank/DDBJ databases">
        <title>A de novo genome assembly of a pear dwarfing rootstock.</title>
        <authorList>
            <person name="Wang F."/>
            <person name="Wang J."/>
            <person name="Li S."/>
            <person name="Zhang Y."/>
            <person name="Fang M."/>
            <person name="Ma L."/>
            <person name="Zhao Y."/>
            <person name="Jiang S."/>
        </authorList>
    </citation>
    <scope>NUCLEOTIDE SEQUENCE [LARGE SCALE GENOMIC DNA]</scope>
    <source>
        <strain evidence="11">S2</strain>
        <tissue evidence="11">Leaf</tissue>
    </source>
</reference>
<keyword evidence="2" id="KW-0645">Protease</keyword>
<proteinExistence type="inferred from homology"/>
<keyword evidence="5" id="KW-0788">Thiol protease</keyword>
<sequence length="341" mass="37674">MLILAFCSSKALCSRQLYGNKITVVRHEEWMAQHGRTYNDAQEKEMRHNIFKNNVEFVQAFNKNKEGKKYTLSVNKFADKTNEEIQPMRNGYKRKQRSGFMSDSLIASPFRYGNVSNVPSSVDWRLSGAVTAVKNQGYECGCCWAFATVATIEGLNKLKTRNLISLSEQELVDCDTSSYNHGCNGGNSKVAYDYMINRNRSLVTEDNYPYQAKDGGICKTASAAPASGAITITGYENVPANNEDALLKAVANQPVSVAIDIDAEEFKYYSGGVYTGPCGTNLSHEVTAVGYGTSNDGTKYWLLKNSWGKDWGEGGYMRLQRDVPAKEGLCGIAMEATYPTA</sequence>
<dbReference type="SMART" id="SM00848">
    <property type="entry name" value="Inhibitor_I29"/>
    <property type="match status" value="1"/>
</dbReference>
<keyword evidence="7" id="KW-0325">Glycoprotein</keyword>
<dbReference type="InterPro" id="IPR013201">
    <property type="entry name" value="Prot_inhib_I29"/>
</dbReference>
<dbReference type="PROSITE" id="PS00639">
    <property type="entry name" value="THIOL_PROTEASE_HIS"/>
    <property type="match status" value="1"/>
</dbReference>
<dbReference type="GO" id="GO:0008234">
    <property type="term" value="F:cysteine-type peptidase activity"/>
    <property type="evidence" value="ECO:0007669"/>
    <property type="project" value="UniProtKB-KW"/>
</dbReference>
<reference evidence="12" key="2">
    <citation type="submission" date="2019-10" db="EMBL/GenBank/DDBJ databases">
        <title>A de novo genome assembly of a pear dwarfing rootstock.</title>
        <authorList>
            <person name="Wang F."/>
            <person name="Wang J."/>
            <person name="Li S."/>
            <person name="Zhang Y."/>
            <person name="Fang M."/>
            <person name="Ma L."/>
            <person name="Zhao Y."/>
            <person name="Jiang S."/>
        </authorList>
    </citation>
    <scope>NUCLEOTIDE SEQUENCE [LARGE SCALE GENOMIC DNA]</scope>
</reference>
<dbReference type="InterPro" id="IPR025660">
    <property type="entry name" value="Pept_his_AS"/>
</dbReference>
<dbReference type="EMBL" id="SMOL01000231">
    <property type="protein sequence ID" value="KAB2621672.1"/>
    <property type="molecule type" value="Genomic_DNA"/>
</dbReference>
<dbReference type="Pfam" id="PF00112">
    <property type="entry name" value="Peptidase_C1"/>
    <property type="match status" value="1"/>
</dbReference>
<dbReference type="InterPro" id="IPR000668">
    <property type="entry name" value="Peptidase_C1A_C"/>
</dbReference>
<dbReference type="AlphaFoldDB" id="A0A5N5H6E3"/>
<dbReference type="PRINTS" id="PR00705">
    <property type="entry name" value="PAPAIN"/>
</dbReference>
<dbReference type="PANTHER" id="PTHR12411">
    <property type="entry name" value="CYSTEINE PROTEASE FAMILY C1-RELATED"/>
    <property type="match status" value="1"/>
</dbReference>
<evidence type="ECO:0000256" key="6">
    <source>
        <dbReference type="ARBA" id="ARBA00023157"/>
    </source>
</evidence>
<evidence type="ECO:0000256" key="5">
    <source>
        <dbReference type="ARBA" id="ARBA00022807"/>
    </source>
</evidence>
<dbReference type="SMART" id="SM00645">
    <property type="entry name" value="Pept_C1"/>
    <property type="match status" value="1"/>
</dbReference>
<keyword evidence="6" id="KW-1015">Disulfide bond</keyword>
<dbReference type="SUPFAM" id="SSF54001">
    <property type="entry name" value="Cysteine proteinases"/>
    <property type="match status" value="1"/>
</dbReference>
<dbReference type="Proteomes" id="UP000327157">
    <property type="component" value="Chromosome 4"/>
</dbReference>
<evidence type="ECO:0000256" key="1">
    <source>
        <dbReference type="ARBA" id="ARBA00008455"/>
    </source>
</evidence>
<dbReference type="InterPro" id="IPR013128">
    <property type="entry name" value="Peptidase_C1A"/>
</dbReference>
<protein>
    <recommendedName>
        <fullName evidence="8">Vignain</fullName>
    </recommendedName>
</protein>
<feature type="domain" description="Cathepsin propeptide inhibitor" evidence="10">
    <location>
        <begin position="27"/>
        <end position="85"/>
    </location>
</feature>
<feature type="domain" description="Peptidase C1A papain C-terminal" evidence="9">
    <location>
        <begin position="118"/>
        <end position="340"/>
    </location>
</feature>
<comment type="similarity">
    <text evidence="1">Belongs to the peptidase C1 family.</text>
</comment>
<organism evidence="11 12">
    <name type="scientific">Pyrus ussuriensis x Pyrus communis</name>
    <dbReference type="NCBI Taxonomy" id="2448454"/>
    <lineage>
        <taxon>Eukaryota</taxon>
        <taxon>Viridiplantae</taxon>
        <taxon>Streptophyta</taxon>
        <taxon>Embryophyta</taxon>
        <taxon>Tracheophyta</taxon>
        <taxon>Spermatophyta</taxon>
        <taxon>Magnoliopsida</taxon>
        <taxon>eudicotyledons</taxon>
        <taxon>Gunneridae</taxon>
        <taxon>Pentapetalae</taxon>
        <taxon>rosids</taxon>
        <taxon>fabids</taxon>
        <taxon>Rosales</taxon>
        <taxon>Rosaceae</taxon>
        <taxon>Amygdaloideae</taxon>
        <taxon>Maleae</taxon>
        <taxon>Pyrus</taxon>
    </lineage>
</organism>
<name>A0A5N5H6E3_9ROSA</name>